<dbReference type="InterPro" id="IPR002656">
    <property type="entry name" value="Acyl_transf_3_dom"/>
</dbReference>
<keyword evidence="2" id="KW-0812">Transmembrane</keyword>
<dbReference type="PANTHER" id="PTHR23028">
    <property type="entry name" value="ACETYLTRANSFERASE"/>
    <property type="match status" value="1"/>
</dbReference>
<organism evidence="4 5">
    <name type="scientific">Exophiala mesophila</name>
    <name type="common">Black yeast-like fungus</name>
    <dbReference type="NCBI Taxonomy" id="212818"/>
    <lineage>
        <taxon>Eukaryota</taxon>
        <taxon>Fungi</taxon>
        <taxon>Dikarya</taxon>
        <taxon>Ascomycota</taxon>
        <taxon>Pezizomycotina</taxon>
        <taxon>Eurotiomycetes</taxon>
        <taxon>Chaetothyriomycetidae</taxon>
        <taxon>Chaetothyriales</taxon>
        <taxon>Herpotrichiellaceae</taxon>
        <taxon>Exophiala</taxon>
    </lineage>
</organism>
<feature type="region of interest" description="Disordered" evidence="1">
    <location>
        <begin position="481"/>
        <end position="500"/>
    </location>
</feature>
<dbReference type="VEuPathDB" id="FungiDB:PV10_05016"/>
<evidence type="ECO:0000313" key="5">
    <source>
        <dbReference type="Proteomes" id="UP000288859"/>
    </source>
</evidence>
<feature type="transmembrane region" description="Helical" evidence="2">
    <location>
        <begin position="226"/>
        <end position="246"/>
    </location>
</feature>
<sequence length="500" mass="57035">MEVSLRDELPKDGHDRASDIHPAMTILTHVKHACADYLQPSMWFNMHRRGNKVLGRTAYLDGLRGFAALLVYCLHHQVWGHSGTKAEFILENAYGWDRQFYFACLPGIRLFFSGGHLAVAVFFIISGFVLSAKPLSLIHAGETSQLSDNLGSALFRRWLRLFIPVIGTTFVWMTSWHLFGIKSSNPASPEPGKKYIDELWNWYAALKNYSFVFHEDPAFAYNDHTWSIALEFKGSIIVYTALLALARCRRNARLAIEAGMVFYFLYIVDGWYCGLFSMGMLLCDLDLLALKDELPSFFYHLKPHKNTILYVLLAIGLYLGGVPSMSEDIKHLRDSPGWYYLSFLKPQAIWDFRWFYRFWAATCLIISISYLPTLKAFFELGFCQYLGKVSFGFYLVHGPVLWTLGDRIYAAVGRVREGHAAVVPGWVNLCPLPSFGPMGLEFNLLMAHVVLFPVTLWFAEVVTKVFDNTSVRISQGLYKKTKETGDRPDAGSKRDLWEKV</sequence>
<feature type="transmembrane region" description="Helical" evidence="2">
    <location>
        <begin position="354"/>
        <end position="372"/>
    </location>
</feature>
<dbReference type="Proteomes" id="UP000288859">
    <property type="component" value="Unassembled WGS sequence"/>
</dbReference>
<feature type="domain" description="Acyltransferase 3" evidence="3">
    <location>
        <begin position="58"/>
        <end position="411"/>
    </location>
</feature>
<evidence type="ECO:0000256" key="1">
    <source>
        <dbReference type="SAM" id="MobiDB-lite"/>
    </source>
</evidence>
<evidence type="ECO:0000259" key="3">
    <source>
        <dbReference type="Pfam" id="PF01757"/>
    </source>
</evidence>
<feature type="transmembrane region" description="Helical" evidence="2">
    <location>
        <begin position="258"/>
        <end position="282"/>
    </location>
</feature>
<feature type="transmembrane region" description="Helical" evidence="2">
    <location>
        <begin position="110"/>
        <end position="130"/>
    </location>
</feature>
<gene>
    <name evidence="4" type="ORF">B0A52_09568</name>
</gene>
<protein>
    <recommendedName>
        <fullName evidence="3">Acyltransferase 3 domain-containing protein</fullName>
    </recommendedName>
</protein>
<dbReference type="GO" id="GO:0016747">
    <property type="term" value="F:acyltransferase activity, transferring groups other than amino-acyl groups"/>
    <property type="evidence" value="ECO:0007669"/>
    <property type="project" value="InterPro"/>
</dbReference>
<dbReference type="PANTHER" id="PTHR23028:SF125">
    <property type="entry name" value="ACYLTRANSFERASE"/>
    <property type="match status" value="1"/>
</dbReference>
<dbReference type="AlphaFoldDB" id="A0A438MT24"/>
<comment type="caution">
    <text evidence="4">The sequence shown here is derived from an EMBL/GenBank/DDBJ whole genome shotgun (WGS) entry which is preliminary data.</text>
</comment>
<proteinExistence type="predicted"/>
<dbReference type="Pfam" id="PF01757">
    <property type="entry name" value="Acyl_transf_3"/>
    <property type="match status" value="1"/>
</dbReference>
<feature type="transmembrane region" description="Helical" evidence="2">
    <location>
        <begin position="158"/>
        <end position="179"/>
    </location>
</feature>
<accession>A0A438MT24</accession>
<name>A0A438MT24_EXOME</name>
<reference evidence="4 5" key="1">
    <citation type="submission" date="2017-03" db="EMBL/GenBank/DDBJ databases">
        <title>Genomes of endolithic fungi from Antarctica.</title>
        <authorList>
            <person name="Coleine C."/>
            <person name="Masonjones S."/>
            <person name="Stajich J.E."/>
        </authorList>
    </citation>
    <scope>NUCLEOTIDE SEQUENCE [LARGE SCALE GENOMIC DNA]</scope>
    <source>
        <strain evidence="4 5">CCFEE 6314</strain>
    </source>
</reference>
<dbReference type="OrthoDB" id="5819582at2759"/>
<evidence type="ECO:0000256" key="2">
    <source>
        <dbReference type="SAM" id="Phobius"/>
    </source>
</evidence>
<keyword evidence="2" id="KW-0472">Membrane</keyword>
<keyword evidence="2" id="KW-1133">Transmembrane helix</keyword>
<evidence type="ECO:0000313" key="4">
    <source>
        <dbReference type="EMBL" id="RVX66838.1"/>
    </source>
</evidence>
<feature type="transmembrane region" description="Helical" evidence="2">
    <location>
        <begin position="307"/>
        <end position="325"/>
    </location>
</feature>
<feature type="transmembrane region" description="Helical" evidence="2">
    <location>
        <begin position="442"/>
        <end position="462"/>
    </location>
</feature>
<dbReference type="InterPro" id="IPR050879">
    <property type="entry name" value="Acyltransferase_3"/>
</dbReference>
<dbReference type="EMBL" id="NAJM01000055">
    <property type="protein sequence ID" value="RVX66838.1"/>
    <property type="molecule type" value="Genomic_DNA"/>
</dbReference>